<dbReference type="OrthoDB" id="422186at2759"/>
<gene>
    <name evidence="2" type="ORF">SteCoe_37068</name>
</gene>
<dbReference type="SUPFAM" id="SSF64268">
    <property type="entry name" value="PX domain"/>
    <property type="match status" value="1"/>
</dbReference>
<evidence type="ECO:0000259" key="1">
    <source>
        <dbReference type="Pfam" id="PF00787"/>
    </source>
</evidence>
<dbReference type="Gene3D" id="3.30.1520.10">
    <property type="entry name" value="Phox-like domain"/>
    <property type="match status" value="1"/>
</dbReference>
<organism evidence="2 3">
    <name type="scientific">Stentor coeruleus</name>
    <dbReference type="NCBI Taxonomy" id="5963"/>
    <lineage>
        <taxon>Eukaryota</taxon>
        <taxon>Sar</taxon>
        <taxon>Alveolata</taxon>
        <taxon>Ciliophora</taxon>
        <taxon>Postciliodesmatophora</taxon>
        <taxon>Heterotrichea</taxon>
        <taxon>Heterotrichida</taxon>
        <taxon>Stentoridae</taxon>
        <taxon>Stentor</taxon>
    </lineage>
</organism>
<evidence type="ECO:0000313" key="3">
    <source>
        <dbReference type="Proteomes" id="UP000187209"/>
    </source>
</evidence>
<accession>A0A1R2ANU7</accession>
<dbReference type="GO" id="GO:0005768">
    <property type="term" value="C:endosome"/>
    <property type="evidence" value="ECO:0007669"/>
    <property type="project" value="TreeGrafter"/>
</dbReference>
<name>A0A1R2ANU7_9CILI</name>
<dbReference type="CDD" id="cd06093">
    <property type="entry name" value="PX_domain"/>
    <property type="match status" value="1"/>
</dbReference>
<protein>
    <recommendedName>
        <fullName evidence="1">PX domain-containing protein</fullName>
    </recommendedName>
</protein>
<dbReference type="AlphaFoldDB" id="A0A1R2ANU7"/>
<dbReference type="PANTHER" id="PTHR10555:SF170">
    <property type="entry name" value="FI18122P1"/>
    <property type="match status" value="1"/>
</dbReference>
<dbReference type="InterPro" id="IPR001683">
    <property type="entry name" value="PX_dom"/>
</dbReference>
<comment type="caution">
    <text evidence="2">The sequence shown here is derived from an EMBL/GenBank/DDBJ whole genome shotgun (WGS) entry which is preliminary data.</text>
</comment>
<evidence type="ECO:0000313" key="2">
    <source>
        <dbReference type="EMBL" id="OMJ66184.1"/>
    </source>
</evidence>
<keyword evidence="3" id="KW-1185">Reference proteome</keyword>
<dbReference type="GO" id="GO:0035091">
    <property type="term" value="F:phosphatidylinositol binding"/>
    <property type="evidence" value="ECO:0007669"/>
    <property type="project" value="InterPro"/>
</dbReference>
<dbReference type="EMBL" id="MPUH01001794">
    <property type="protein sequence ID" value="OMJ66184.1"/>
    <property type="molecule type" value="Genomic_DNA"/>
</dbReference>
<sequence>MSEDEERARKQAFLNEEIIEKNFNPEAFIEFCERSRGADIDLWTLEELKQCVKAFTTQKPVEDYAKTDILECKTINATCLTEAIIKVQITKPDKVQGLSFKDLLFKVSTLPFGFLVERKLSDFQWLRECILLEFPGHFIPFIPVINIKKLDDPLELNIQMKQLIMFIDYCLTCDLFKRSSSFTNFLQVDNRSNFSKIKKIKIKKPIEARNFTTADGKIIADYENVPEFTKRMEDYFYRFKEVSKKILAETRNFKGVLKEMSQSLSNYSGLMNEAAAISVYMPSFSKPIRDLFLKTSEAFSKLNDKIWIQAFNVDEYFHGTLKFLENQGESLLSIYKEKDVAFGEVDSIKTKINKIVKKDKGVNKDLTDKCKNAQEKAAVMNYLSKSQTEKVLEHIAKTFYKDFMEFWTKTSSELTGIQTVIAMFQDSLEISKGLMDSQL</sequence>
<dbReference type="Pfam" id="PF00787">
    <property type="entry name" value="PX"/>
    <property type="match status" value="1"/>
</dbReference>
<dbReference type="PANTHER" id="PTHR10555">
    <property type="entry name" value="SORTING NEXIN"/>
    <property type="match status" value="1"/>
</dbReference>
<proteinExistence type="predicted"/>
<dbReference type="Proteomes" id="UP000187209">
    <property type="component" value="Unassembled WGS sequence"/>
</dbReference>
<feature type="domain" description="PX" evidence="1">
    <location>
        <begin position="114"/>
        <end position="188"/>
    </location>
</feature>
<dbReference type="InterPro" id="IPR036871">
    <property type="entry name" value="PX_dom_sf"/>
</dbReference>
<reference evidence="2 3" key="1">
    <citation type="submission" date="2016-11" db="EMBL/GenBank/DDBJ databases">
        <title>The macronuclear genome of Stentor coeruleus: a giant cell with tiny introns.</title>
        <authorList>
            <person name="Slabodnick M."/>
            <person name="Ruby J.G."/>
            <person name="Reiff S.B."/>
            <person name="Swart E.C."/>
            <person name="Gosai S."/>
            <person name="Prabakaran S."/>
            <person name="Witkowska E."/>
            <person name="Larue G.E."/>
            <person name="Fisher S."/>
            <person name="Freeman R.M."/>
            <person name="Gunawardena J."/>
            <person name="Chu W."/>
            <person name="Stover N.A."/>
            <person name="Gregory B.D."/>
            <person name="Nowacki M."/>
            <person name="Derisi J."/>
            <person name="Roy S.W."/>
            <person name="Marshall W.F."/>
            <person name="Sood P."/>
        </authorList>
    </citation>
    <scope>NUCLEOTIDE SEQUENCE [LARGE SCALE GENOMIC DNA]</scope>
    <source>
        <strain evidence="2">WM001</strain>
    </source>
</reference>